<proteinExistence type="predicted"/>
<evidence type="ECO:0000313" key="3">
    <source>
        <dbReference type="Proteomes" id="UP000249016"/>
    </source>
</evidence>
<evidence type="ECO:0000256" key="1">
    <source>
        <dbReference type="SAM" id="SignalP"/>
    </source>
</evidence>
<dbReference type="Proteomes" id="UP000249016">
    <property type="component" value="Unassembled WGS sequence"/>
</dbReference>
<dbReference type="RefSeq" id="WP_111344192.1">
    <property type="nucleotide sequence ID" value="NZ_QLII01000001.1"/>
</dbReference>
<dbReference type="AlphaFoldDB" id="A0A327NK65"/>
<keyword evidence="3" id="KW-1185">Reference proteome</keyword>
<reference evidence="2 3" key="1">
    <citation type="submission" date="2018-06" db="EMBL/GenBank/DDBJ databases">
        <title>Spirosoma sp. HMF3257 Genome sequencing and assembly.</title>
        <authorList>
            <person name="Kang H."/>
            <person name="Cha I."/>
            <person name="Kim H."/>
            <person name="Kang J."/>
            <person name="Joh K."/>
        </authorList>
    </citation>
    <scope>NUCLEOTIDE SEQUENCE [LARGE SCALE GENOMIC DNA]</scope>
    <source>
        <strain evidence="2 3">HMF3257</strain>
    </source>
</reference>
<accession>A0A327NK65</accession>
<gene>
    <name evidence="2" type="ORF">HMF3257_18110</name>
</gene>
<evidence type="ECO:0000313" key="2">
    <source>
        <dbReference type="EMBL" id="RAI75597.1"/>
    </source>
</evidence>
<organism evidence="2 3">
    <name type="scientific">Spirosoma telluris</name>
    <dbReference type="NCBI Taxonomy" id="2183553"/>
    <lineage>
        <taxon>Bacteria</taxon>
        <taxon>Pseudomonadati</taxon>
        <taxon>Bacteroidota</taxon>
        <taxon>Cytophagia</taxon>
        <taxon>Cytophagales</taxon>
        <taxon>Cytophagaceae</taxon>
        <taxon>Spirosoma</taxon>
    </lineage>
</organism>
<feature type="chain" id="PRO_5016383397" evidence="1">
    <location>
        <begin position="19"/>
        <end position="159"/>
    </location>
</feature>
<protein>
    <submittedName>
        <fullName evidence="2">Uncharacterized protein</fullName>
    </submittedName>
</protein>
<feature type="signal peptide" evidence="1">
    <location>
        <begin position="1"/>
        <end position="18"/>
    </location>
</feature>
<dbReference type="EMBL" id="QLII01000001">
    <property type="protein sequence ID" value="RAI75597.1"/>
    <property type="molecule type" value="Genomic_DNA"/>
</dbReference>
<dbReference type="OrthoDB" id="1099608at2"/>
<keyword evidence="1" id="KW-0732">Signal</keyword>
<dbReference type="PROSITE" id="PS51257">
    <property type="entry name" value="PROKAR_LIPOPROTEIN"/>
    <property type="match status" value="1"/>
</dbReference>
<comment type="caution">
    <text evidence="2">The sequence shown here is derived from an EMBL/GenBank/DDBJ whole genome shotgun (WGS) entry which is preliminary data.</text>
</comment>
<sequence length="159" mass="18035">MKQLILFLFLGLTTACMAQEQKAASAYRGQPTLIYKTRKDYHNLVPVLLSEDKTTIIAYPGPTDIYYQGKLALPTRLKNGYWLDNRGIGLNVAFLNITYQAYAKLSEVPTLAELTTHIIDKNPLTVLYDCGNRSSFKNVVSDLNRAIEAKKLMVYRRVK</sequence>
<name>A0A327NK65_9BACT</name>